<evidence type="ECO:0000256" key="3">
    <source>
        <dbReference type="ARBA" id="ARBA00022801"/>
    </source>
</evidence>
<dbReference type="EMBL" id="BTSX01000006">
    <property type="protein sequence ID" value="GMT05983.1"/>
    <property type="molecule type" value="Genomic_DNA"/>
</dbReference>
<comment type="similarity">
    <text evidence="1 4">Belongs to the type-B carboxylesterase/lipase family.</text>
</comment>
<feature type="signal peptide" evidence="4">
    <location>
        <begin position="1"/>
        <end position="25"/>
    </location>
</feature>
<protein>
    <recommendedName>
        <fullName evidence="4">Carboxylic ester hydrolase</fullName>
        <ecNumber evidence="4">3.1.1.-</ecNumber>
    </recommendedName>
</protein>
<dbReference type="EC" id="3.1.1.-" evidence="4"/>
<sequence length="536" mass="59340">HSLSMLFSALCCIVVLLMLPEWTSSAKFPVVTTSYGSLKGYSFTAEDGTEAQIFKRIPFASPPIGDLRWKKPQPHQPWNGTRDSTFFGPACPQKSIVYDGSLSGFSEDCLHLNVYTSKDWLEPNSSCPVVFIIHGGLTLFEATMAFPDETLVRNFVSQGIVVVSTAYRLGVFGVMALGDENVLPANLALHDVLAALKFTRQEIGHFGGDKERITLLGHSAGGQIALMAAFSPGISKPGEKRLFNSVISMSGPSGLESQEETVQRSHAFVTELACEGSASEIMACLRVFDTETIIDAAFKFLGKHVLSGKGPIGVTMAGELFPINSQRELRERKDPIRIMMGTTIFENPGTSEVGVERVSRFLGIENSEECSAKYDVDTLSGQFVPGYDVVSQDIILTAHVFTKYQAEIGGEAYLYEYDYPVHGNHTQDASFVLGYHQFETDENEKWLSHAYPRYFANFIKGQRPAPEWSPVTPLLMNYYSVNKSISDDVFPHTRYGYQKNLVTYYEGLVKYDNALSLVKNKILSAPVQYKSLNFDG</sequence>
<dbReference type="AlphaFoldDB" id="A0AAV5UI41"/>
<evidence type="ECO:0000313" key="6">
    <source>
        <dbReference type="EMBL" id="GMT05983.1"/>
    </source>
</evidence>
<dbReference type="PANTHER" id="PTHR45580">
    <property type="entry name" value="PROTEIN CBG05369"/>
    <property type="match status" value="1"/>
</dbReference>
<evidence type="ECO:0000313" key="7">
    <source>
        <dbReference type="Proteomes" id="UP001432027"/>
    </source>
</evidence>
<dbReference type="PROSITE" id="PS00122">
    <property type="entry name" value="CARBOXYLESTERASE_B_1"/>
    <property type="match status" value="1"/>
</dbReference>
<feature type="non-terminal residue" evidence="6">
    <location>
        <position position="1"/>
    </location>
</feature>
<reference evidence="6" key="1">
    <citation type="submission" date="2023-10" db="EMBL/GenBank/DDBJ databases">
        <title>Genome assembly of Pristionchus species.</title>
        <authorList>
            <person name="Yoshida K."/>
            <person name="Sommer R.J."/>
        </authorList>
    </citation>
    <scope>NUCLEOTIDE SEQUENCE</scope>
    <source>
        <strain evidence="6">RS0144</strain>
    </source>
</reference>
<name>A0AAV5UI41_9BILA</name>
<keyword evidence="3 4" id="KW-0378">Hydrolase</keyword>
<gene>
    <name evidence="6" type="ORF">PENTCL1PPCAC_28157</name>
</gene>
<keyword evidence="4" id="KW-0732">Signal</keyword>
<feature type="chain" id="PRO_5043100861" description="Carboxylic ester hydrolase" evidence="4">
    <location>
        <begin position="26"/>
        <end position="536"/>
    </location>
</feature>
<dbReference type="PANTHER" id="PTHR45580:SF6">
    <property type="entry name" value="CARBOXYLESTERASE TYPE B DOMAIN-CONTAINING PROTEIN"/>
    <property type="match status" value="1"/>
</dbReference>
<dbReference type="Gene3D" id="3.40.50.1820">
    <property type="entry name" value="alpha/beta hydrolase"/>
    <property type="match status" value="1"/>
</dbReference>
<evidence type="ECO:0000256" key="4">
    <source>
        <dbReference type="RuleBase" id="RU361235"/>
    </source>
</evidence>
<dbReference type="Pfam" id="PF00135">
    <property type="entry name" value="COesterase"/>
    <property type="match status" value="1"/>
</dbReference>
<evidence type="ECO:0000256" key="2">
    <source>
        <dbReference type="ARBA" id="ARBA00022487"/>
    </source>
</evidence>
<feature type="domain" description="Carboxylesterase type B" evidence="5">
    <location>
        <begin position="29"/>
        <end position="485"/>
    </location>
</feature>
<dbReference type="SUPFAM" id="SSF53474">
    <property type="entry name" value="alpha/beta-Hydrolases"/>
    <property type="match status" value="1"/>
</dbReference>
<comment type="caution">
    <text evidence="6">The sequence shown here is derived from an EMBL/GenBank/DDBJ whole genome shotgun (WGS) entry which is preliminary data.</text>
</comment>
<dbReference type="GO" id="GO:0052689">
    <property type="term" value="F:carboxylic ester hydrolase activity"/>
    <property type="evidence" value="ECO:0007669"/>
    <property type="project" value="UniProtKB-KW"/>
</dbReference>
<keyword evidence="2" id="KW-0719">Serine esterase</keyword>
<dbReference type="InterPro" id="IPR019826">
    <property type="entry name" value="Carboxylesterase_B_AS"/>
</dbReference>
<evidence type="ECO:0000256" key="1">
    <source>
        <dbReference type="ARBA" id="ARBA00005964"/>
    </source>
</evidence>
<dbReference type="InterPro" id="IPR029058">
    <property type="entry name" value="AB_hydrolase_fold"/>
</dbReference>
<dbReference type="Proteomes" id="UP001432027">
    <property type="component" value="Unassembled WGS sequence"/>
</dbReference>
<keyword evidence="7" id="KW-1185">Reference proteome</keyword>
<feature type="non-terminal residue" evidence="6">
    <location>
        <position position="536"/>
    </location>
</feature>
<evidence type="ECO:0000259" key="5">
    <source>
        <dbReference type="Pfam" id="PF00135"/>
    </source>
</evidence>
<proteinExistence type="inferred from homology"/>
<organism evidence="6 7">
    <name type="scientific">Pristionchus entomophagus</name>
    <dbReference type="NCBI Taxonomy" id="358040"/>
    <lineage>
        <taxon>Eukaryota</taxon>
        <taxon>Metazoa</taxon>
        <taxon>Ecdysozoa</taxon>
        <taxon>Nematoda</taxon>
        <taxon>Chromadorea</taxon>
        <taxon>Rhabditida</taxon>
        <taxon>Rhabditina</taxon>
        <taxon>Diplogasteromorpha</taxon>
        <taxon>Diplogasteroidea</taxon>
        <taxon>Neodiplogasteridae</taxon>
        <taxon>Pristionchus</taxon>
    </lineage>
</organism>
<accession>A0AAV5UI41</accession>
<dbReference type="InterPro" id="IPR002018">
    <property type="entry name" value="CarbesteraseB"/>
</dbReference>